<reference evidence="1 2" key="1">
    <citation type="submission" date="2018-08" db="EMBL/GenBank/DDBJ databases">
        <title>Sphingobium sp. EO9.</title>
        <authorList>
            <person name="Park Y."/>
            <person name="Kim K.H."/>
            <person name="Jeon C.O."/>
        </authorList>
    </citation>
    <scope>NUCLEOTIDE SEQUENCE [LARGE SCALE GENOMIC DNA]</scope>
    <source>
        <strain evidence="1 2">EO9</strain>
    </source>
</reference>
<dbReference type="EMBL" id="QVRA01000026">
    <property type="protein sequence ID" value="RJG52496.1"/>
    <property type="molecule type" value="Genomic_DNA"/>
</dbReference>
<name>A0A418YN76_9SPHN</name>
<dbReference type="AlphaFoldDB" id="A0A418YN76"/>
<comment type="caution">
    <text evidence="1">The sequence shown here is derived from an EMBL/GenBank/DDBJ whole genome shotgun (WGS) entry which is preliminary data.</text>
</comment>
<dbReference type="Proteomes" id="UP000283469">
    <property type="component" value="Unassembled WGS sequence"/>
</dbReference>
<evidence type="ECO:0000313" key="1">
    <source>
        <dbReference type="EMBL" id="RJG52496.1"/>
    </source>
</evidence>
<organism evidence="1 2">
    <name type="scientific">Sphingobium terrigena</name>
    <dbReference type="NCBI Taxonomy" id="2304063"/>
    <lineage>
        <taxon>Bacteria</taxon>
        <taxon>Pseudomonadati</taxon>
        <taxon>Pseudomonadota</taxon>
        <taxon>Alphaproteobacteria</taxon>
        <taxon>Sphingomonadales</taxon>
        <taxon>Sphingomonadaceae</taxon>
        <taxon>Sphingobium</taxon>
    </lineage>
</organism>
<evidence type="ECO:0000313" key="2">
    <source>
        <dbReference type="Proteomes" id="UP000283469"/>
    </source>
</evidence>
<keyword evidence="2" id="KW-1185">Reference proteome</keyword>
<dbReference type="OrthoDB" id="7573878at2"/>
<dbReference type="RefSeq" id="WP_069064649.1">
    <property type="nucleotide sequence ID" value="NZ_QVRA01000026.1"/>
</dbReference>
<gene>
    <name evidence="1" type="ORF">D0Z70_20020</name>
</gene>
<sequence>MAKPIPTRFSVLPENEAAAIAHLEARGYSPMAIEKDDGGLSVLIFRPLPDDQMFGLVQALPVHLSAKIGIVMGNQPPFASKLDH</sequence>
<protein>
    <submittedName>
        <fullName evidence="1">Uncharacterized protein</fullName>
    </submittedName>
</protein>
<accession>A0A418YN76</accession>
<proteinExistence type="predicted"/>